<accession>A0ACC1ITK5</accession>
<organism evidence="1 2">
    <name type="scientific">Kickxella alabastrina</name>
    <dbReference type="NCBI Taxonomy" id="61397"/>
    <lineage>
        <taxon>Eukaryota</taxon>
        <taxon>Fungi</taxon>
        <taxon>Fungi incertae sedis</taxon>
        <taxon>Zoopagomycota</taxon>
        <taxon>Kickxellomycotina</taxon>
        <taxon>Kickxellomycetes</taxon>
        <taxon>Kickxellales</taxon>
        <taxon>Kickxellaceae</taxon>
        <taxon>Kickxella</taxon>
    </lineage>
</organism>
<sequence>MDSSRLLPASSSNVGSISSSISTGTVAVVNPATMDLAHQYAFASSLLPGRSLSPEDVQFVAQRESFKAKHHGHEGQHLAMFLIFVVVLAMLPATVKYWRRNHPLSYRLVSMGSISLIPPYFAAANGYHRFVTIWLLYAAANIYILYQATRRPLQTHTPRRVYQWFAFTNKASYAVFMLGFFLFILCFFNIVPGFTDTEAYLSASMLTLFYGLYFGLMSRDLVTLCSDNIAAALGYSGGEHNLPTKSLPREVCCVCGDGLGERDGATAGVREPTHVLGCGHEFHATCIRGWCVVGKRDVCPFCREKVDLEQFKRNPWDKQELFYVTALEYMRFFVSWQPLTVLLLTSIYWILGLS</sequence>
<dbReference type="Proteomes" id="UP001150581">
    <property type="component" value="Unassembled WGS sequence"/>
</dbReference>
<dbReference type="EMBL" id="JANBPG010000067">
    <property type="protein sequence ID" value="KAJ1900666.1"/>
    <property type="molecule type" value="Genomic_DNA"/>
</dbReference>
<gene>
    <name evidence="1" type="ORF">LPJ66_001323</name>
</gene>
<comment type="caution">
    <text evidence="1">The sequence shown here is derived from an EMBL/GenBank/DDBJ whole genome shotgun (WGS) entry which is preliminary data.</text>
</comment>
<keyword evidence="2" id="KW-1185">Reference proteome</keyword>
<protein>
    <submittedName>
        <fullName evidence="1">Uncharacterized protein</fullName>
    </submittedName>
</protein>
<name>A0ACC1ITK5_9FUNG</name>
<evidence type="ECO:0000313" key="1">
    <source>
        <dbReference type="EMBL" id="KAJ1900666.1"/>
    </source>
</evidence>
<proteinExistence type="predicted"/>
<reference evidence="1" key="1">
    <citation type="submission" date="2022-07" db="EMBL/GenBank/DDBJ databases">
        <title>Phylogenomic reconstructions and comparative analyses of Kickxellomycotina fungi.</title>
        <authorList>
            <person name="Reynolds N.K."/>
            <person name="Stajich J.E."/>
            <person name="Barry K."/>
            <person name="Grigoriev I.V."/>
            <person name="Crous P."/>
            <person name="Smith M.E."/>
        </authorList>
    </citation>
    <scope>NUCLEOTIDE SEQUENCE</scope>
    <source>
        <strain evidence="1">Benny 63K</strain>
    </source>
</reference>
<evidence type="ECO:0000313" key="2">
    <source>
        <dbReference type="Proteomes" id="UP001150581"/>
    </source>
</evidence>